<organism evidence="2 3">
    <name type="scientific">Babesia ovata</name>
    <dbReference type="NCBI Taxonomy" id="189622"/>
    <lineage>
        <taxon>Eukaryota</taxon>
        <taxon>Sar</taxon>
        <taxon>Alveolata</taxon>
        <taxon>Apicomplexa</taxon>
        <taxon>Aconoidasida</taxon>
        <taxon>Piroplasmida</taxon>
        <taxon>Babesiidae</taxon>
        <taxon>Babesia</taxon>
    </lineage>
</organism>
<evidence type="ECO:0000313" key="3">
    <source>
        <dbReference type="Proteomes" id="UP000236319"/>
    </source>
</evidence>
<feature type="compositionally biased region" description="Polar residues" evidence="1">
    <location>
        <begin position="17"/>
        <end position="27"/>
    </location>
</feature>
<proteinExistence type="predicted"/>
<feature type="compositionally biased region" description="Basic and acidic residues" evidence="1">
    <location>
        <begin position="48"/>
        <end position="68"/>
    </location>
</feature>
<keyword evidence="3" id="KW-1185">Reference proteome</keyword>
<accession>A0A2H6KBJ8</accession>
<dbReference type="EMBL" id="BDSA01000002">
    <property type="protein sequence ID" value="GBE60370.1"/>
    <property type="molecule type" value="Genomic_DNA"/>
</dbReference>
<dbReference type="VEuPathDB" id="PiroplasmaDB:BOVATA_018630"/>
<comment type="caution">
    <text evidence="2">The sequence shown here is derived from an EMBL/GenBank/DDBJ whole genome shotgun (WGS) entry which is preliminary data.</text>
</comment>
<dbReference type="GeneID" id="39874140"/>
<sequence length="177" mass="19583">MDGFAKEKRPTNLGRRVSTSGEQNRQQDTLREIQEYQRPLGGLALHDQSSRNDIPADRQLHGTSDLDSRPGNLPLGNGADGNPGAYDGTDQPQKRREELMMQTHALLNDILANYRLYNTSDLDTLPGNSLSGNDHYYNSGPFGLLGLLGLLGHTGRIAKISRGFAEFFRRTGYGPRN</sequence>
<gene>
    <name evidence="2" type="ORF">BOVATA_018630</name>
</gene>
<evidence type="ECO:0000256" key="1">
    <source>
        <dbReference type="SAM" id="MobiDB-lite"/>
    </source>
</evidence>
<feature type="compositionally biased region" description="Basic and acidic residues" evidence="1">
    <location>
        <begin position="1"/>
        <end position="10"/>
    </location>
</feature>
<name>A0A2H6KBJ8_9APIC</name>
<reference evidence="2 3" key="1">
    <citation type="journal article" date="2017" name="BMC Genomics">
        <title>Whole-genome assembly of Babesia ovata and comparative genomics between closely related pathogens.</title>
        <authorList>
            <person name="Yamagishi J."/>
            <person name="Asada M."/>
            <person name="Hakimi H."/>
            <person name="Tanaka T.Q."/>
            <person name="Sugimoto C."/>
            <person name="Kawazu S."/>
        </authorList>
    </citation>
    <scope>NUCLEOTIDE SEQUENCE [LARGE SCALE GENOMIC DNA]</scope>
    <source>
        <strain evidence="2 3">Miyake</strain>
    </source>
</reference>
<dbReference type="RefSeq" id="XP_028866613.1">
    <property type="nucleotide sequence ID" value="XM_029010780.1"/>
</dbReference>
<feature type="region of interest" description="Disordered" evidence="1">
    <location>
        <begin position="1"/>
        <end position="91"/>
    </location>
</feature>
<evidence type="ECO:0000313" key="2">
    <source>
        <dbReference type="EMBL" id="GBE60370.1"/>
    </source>
</evidence>
<dbReference type="Proteomes" id="UP000236319">
    <property type="component" value="Unassembled WGS sequence"/>
</dbReference>
<dbReference type="AlphaFoldDB" id="A0A2H6KBJ8"/>
<protein>
    <submittedName>
        <fullName evidence="2">Uncharacterized protein</fullName>
    </submittedName>
</protein>